<keyword evidence="4 7" id="KW-0812">Transmembrane</keyword>
<feature type="transmembrane region" description="Helical" evidence="7">
    <location>
        <begin position="359"/>
        <end position="383"/>
    </location>
</feature>
<feature type="domain" description="ABC3 transporter permease C-terminal" evidence="8">
    <location>
        <begin position="255"/>
        <end position="386"/>
    </location>
</feature>
<organism evidence="10 11">
    <name type="scientific">Thermus thermophilus</name>
    <dbReference type="NCBI Taxonomy" id="274"/>
    <lineage>
        <taxon>Bacteria</taxon>
        <taxon>Thermotogati</taxon>
        <taxon>Deinococcota</taxon>
        <taxon>Deinococci</taxon>
        <taxon>Thermales</taxon>
        <taxon>Thermaceae</taxon>
        <taxon>Thermus</taxon>
    </lineage>
</organism>
<evidence type="ECO:0008006" key="12">
    <source>
        <dbReference type="Google" id="ProtNLM"/>
    </source>
</evidence>
<dbReference type="Proteomes" id="UP000279841">
    <property type="component" value="Chromosome"/>
</dbReference>
<comment type="subcellular location">
    <subcellularLocation>
        <location evidence="1">Cell membrane</location>
        <topology evidence="1">Multi-pass membrane protein</topology>
    </subcellularLocation>
</comment>
<feature type="transmembrane region" description="Helical" evidence="7">
    <location>
        <begin position="20"/>
        <end position="39"/>
    </location>
</feature>
<evidence type="ECO:0000313" key="10">
    <source>
        <dbReference type="EMBL" id="VCU53054.1"/>
    </source>
</evidence>
<dbReference type="EMBL" id="LR027517">
    <property type="protein sequence ID" value="VCU53054.1"/>
    <property type="molecule type" value="Genomic_DNA"/>
</dbReference>
<keyword evidence="5 7" id="KW-1133">Transmembrane helix</keyword>
<name>A0A3P4ARR3_THETH</name>
<dbReference type="Pfam" id="PF12704">
    <property type="entry name" value="MacB_PCD"/>
    <property type="match status" value="1"/>
</dbReference>
<evidence type="ECO:0000256" key="4">
    <source>
        <dbReference type="ARBA" id="ARBA00022692"/>
    </source>
</evidence>
<accession>A0A3P4ARR3</accession>
<protein>
    <recommendedName>
        <fullName evidence="12">ABC transporter permease</fullName>
    </recommendedName>
</protein>
<evidence type="ECO:0000256" key="6">
    <source>
        <dbReference type="ARBA" id="ARBA00023136"/>
    </source>
</evidence>
<dbReference type="InterPro" id="IPR003838">
    <property type="entry name" value="ABC3_permease_C"/>
</dbReference>
<gene>
    <name evidence="10" type="ORF">TTHN1_00813</name>
</gene>
<sequence length="394" mass="42255">MTLLGLAWRNLLRQKRRTALLSLVVVYVTVAVVFMLGFLDGYGESLVEAYGAYVEAPVVVAREAYWEDPDPENGFPAPLSLDHPLVRAVSPRLALPALLRTPYRAEGGVVLGVDPEGERAVSRVPEKVAEGRWLRAPGEAVLGVKAAERLDVRLGERLVVETGKGALGLEVVGLVRTGVSTVDHAGVYVHLEDAQALSGVYATHLAVKVPRGREGEAARALNGRLPPGVEARDVWALMGPIRGDYEGSRYFLYPFLALFVLLAAVAVVSTTYVSVRERFREFAVAESLGLAPWALAKQVALEAGLASGVGLFVGLVLGYALLAYTATHDVFGPLMRLSAELLPESGLSEHLYPAVRPGYALVAASVVLASSLLALLFPARLVLRMDLSRYLKGA</sequence>
<feature type="transmembrane region" description="Helical" evidence="7">
    <location>
        <begin position="250"/>
        <end position="273"/>
    </location>
</feature>
<evidence type="ECO:0000256" key="7">
    <source>
        <dbReference type="SAM" id="Phobius"/>
    </source>
</evidence>
<feature type="domain" description="MacB-like periplasmic core" evidence="9">
    <location>
        <begin position="18"/>
        <end position="220"/>
    </location>
</feature>
<feature type="transmembrane region" description="Helical" evidence="7">
    <location>
        <begin position="305"/>
        <end position="326"/>
    </location>
</feature>
<dbReference type="RefSeq" id="WP_124104561.1">
    <property type="nucleotide sequence ID" value="NZ_LR027517.1"/>
</dbReference>
<comment type="similarity">
    <text evidence="2">Belongs to the ABC-4 integral membrane protein family. LolC/E subfamily.</text>
</comment>
<keyword evidence="3" id="KW-1003">Cell membrane</keyword>
<dbReference type="Pfam" id="PF02687">
    <property type="entry name" value="FtsX"/>
    <property type="match status" value="1"/>
</dbReference>
<dbReference type="AlphaFoldDB" id="A0A3P4ARR3"/>
<dbReference type="InterPro" id="IPR025857">
    <property type="entry name" value="MacB_PCD"/>
</dbReference>
<evidence type="ECO:0000256" key="2">
    <source>
        <dbReference type="ARBA" id="ARBA00005236"/>
    </source>
</evidence>
<dbReference type="PANTHER" id="PTHR30489:SF0">
    <property type="entry name" value="LIPOPROTEIN-RELEASING SYSTEM TRANSMEMBRANE PROTEIN LOLE"/>
    <property type="match status" value="1"/>
</dbReference>
<evidence type="ECO:0000313" key="11">
    <source>
        <dbReference type="Proteomes" id="UP000279841"/>
    </source>
</evidence>
<dbReference type="PANTHER" id="PTHR30489">
    <property type="entry name" value="LIPOPROTEIN-RELEASING SYSTEM TRANSMEMBRANE PROTEIN LOLE"/>
    <property type="match status" value="1"/>
</dbReference>
<evidence type="ECO:0000256" key="3">
    <source>
        <dbReference type="ARBA" id="ARBA00022475"/>
    </source>
</evidence>
<dbReference type="GO" id="GO:0098797">
    <property type="term" value="C:plasma membrane protein complex"/>
    <property type="evidence" value="ECO:0007669"/>
    <property type="project" value="TreeGrafter"/>
</dbReference>
<keyword evidence="6 7" id="KW-0472">Membrane</keyword>
<evidence type="ECO:0000259" key="8">
    <source>
        <dbReference type="Pfam" id="PF02687"/>
    </source>
</evidence>
<proteinExistence type="inferred from homology"/>
<dbReference type="InterPro" id="IPR051447">
    <property type="entry name" value="Lipoprotein-release_system"/>
</dbReference>
<evidence type="ECO:0000256" key="1">
    <source>
        <dbReference type="ARBA" id="ARBA00004651"/>
    </source>
</evidence>
<evidence type="ECO:0000256" key="5">
    <source>
        <dbReference type="ARBA" id="ARBA00022989"/>
    </source>
</evidence>
<reference evidence="10 11" key="1">
    <citation type="submission" date="2018-10" db="EMBL/GenBank/DDBJ databases">
        <authorList>
            <person name="Peiro R."/>
            <person name="Begona"/>
            <person name="Cbmso G."/>
            <person name="Lopez M."/>
            <person name="Gonzalez S."/>
            <person name="Sacristan E."/>
            <person name="Castillo E."/>
        </authorList>
    </citation>
    <scope>NUCLEOTIDE SEQUENCE [LARGE SCALE GENOMIC DNA]</scope>
    <source>
        <strain evidence="10">TTHNAR1</strain>
    </source>
</reference>
<evidence type="ECO:0000259" key="9">
    <source>
        <dbReference type="Pfam" id="PF12704"/>
    </source>
</evidence>
<dbReference type="GO" id="GO:0044874">
    <property type="term" value="P:lipoprotein localization to outer membrane"/>
    <property type="evidence" value="ECO:0007669"/>
    <property type="project" value="TreeGrafter"/>
</dbReference>